<evidence type="ECO:0000313" key="1">
    <source>
        <dbReference type="EMBL" id="AXC10762.1"/>
    </source>
</evidence>
<protein>
    <submittedName>
        <fullName evidence="1">Uncharacterized protein</fullName>
    </submittedName>
</protein>
<dbReference type="RefSeq" id="WP_275066526.1">
    <property type="nucleotide sequence ID" value="NZ_CP030840.1"/>
</dbReference>
<sequence>MRRNEPLAGRSAAAYEADAMLAKACNPMVGNPRNNVPEMLNSA</sequence>
<keyword evidence="2" id="KW-1185">Reference proteome</keyword>
<dbReference type="Proteomes" id="UP000253606">
    <property type="component" value="Chromosome"/>
</dbReference>
<organism evidence="1 2">
    <name type="scientific">Acidisarcina polymorpha</name>
    <dbReference type="NCBI Taxonomy" id="2211140"/>
    <lineage>
        <taxon>Bacteria</taxon>
        <taxon>Pseudomonadati</taxon>
        <taxon>Acidobacteriota</taxon>
        <taxon>Terriglobia</taxon>
        <taxon>Terriglobales</taxon>
        <taxon>Acidobacteriaceae</taxon>
        <taxon>Acidisarcina</taxon>
    </lineage>
</organism>
<dbReference type="AlphaFoldDB" id="A0A2Z5FVI1"/>
<gene>
    <name evidence="1" type="ORF">ACPOL_1414</name>
</gene>
<reference evidence="1 2" key="1">
    <citation type="journal article" date="2018" name="Front. Microbiol.">
        <title>Hydrolytic Capabilities as a Key to Environmental Success: Chitinolytic and Cellulolytic Acidobacteria From Acidic Sub-arctic Soils and Boreal Peatlands.</title>
        <authorList>
            <person name="Belova S.E."/>
            <person name="Ravin N.V."/>
            <person name="Pankratov T.A."/>
            <person name="Rakitin A.L."/>
            <person name="Ivanova A.A."/>
            <person name="Beletsky A.V."/>
            <person name="Mardanov A.V."/>
            <person name="Sinninghe Damste J.S."/>
            <person name="Dedysh S.N."/>
        </authorList>
    </citation>
    <scope>NUCLEOTIDE SEQUENCE [LARGE SCALE GENOMIC DNA]</scope>
    <source>
        <strain evidence="1 2">SBC82</strain>
    </source>
</reference>
<proteinExistence type="predicted"/>
<accession>A0A2Z5FVI1</accession>
<name>A0A2Z5FVI1_9BACT</name>
<dbReference type="KEGG" id="abas:ACPOL_1414"/>
<dbReference type="EMBL" id="CP030840">
    <property type="protein sequence ID" value="AXC10762.1"/>
    <property type="molecule type" value="Genomic_DNA"/>
</dbReference>
<evidence type="ECO:0000313" key="2">
    <source>
        <dbReference type="Proteomes" id="UP000253606"/>
    </source>
</evidence>